<evidence type="ECO:0000256" key="1">
    <source>
        <dbReference type="ARBA" id="ARBA00005350"/>
    </source>
</evidence>
<gene>
    <name evidence="3" type="ORF">AFUS01_LOCUS41893</name>
</gene>
<accession>A0A8J2LDV6</accession>
<dbReference type="AlphaFoldDB" id="A0A8J2LDV6"/>
<keyword evidence="4" id="KW-1185">Reference proteome</keyword>
<dbReference type="Pfam" id="PF03803">
    <property type="entry name" value="Scramblase"/>
    <property type="match status" value="1"/>
</dbReference>
<feature type="transmembrane region" description="Helical" evidence="2">
    <location>
        <begin position="321"/>
        <end position="336"/>
    </location>
</feature>
<feature type="transmembrane region" description="Helical" evidence="2">
    <location>
        <begin position="612"/>
        <end position="639"/>
    </location>
</feature>
<evidence type="ECO:0000313" key="4">
    <source>
        <dbReference type="Proteomes" id="UP000708208"/>
    </source>
</evidence>
<keyword evidence="2" id="KW-0812">Transmembrane</keyword>
<comment type="similarity">
    <text evidence="1">Belongs to the phospholipid scramblase family.</text>
</comment>
<evidence type="ECO:0000256" key="2">
    <source>
        <dbReference type="SAM" id="Phobius"/>
    </source>
</evidence>
<dbReference type="GO" id="GO:0017128">
    <property type="term" value="F:phospholipid scramblase activity"/>
    <property type="evidence" value="ECO:0007669"/>
    <property type="project" value="InterPro"/>
</dbReference>
<dbReference type="EMBL" id="CAJVCH010563911">
    <property type="protein sequence ID" value="CAG7832195.1"/>
    <property type="molecule type" value="Genomic_DNA"/>
</dbReference>
<sequence length="660" mass="75028">MKGKYTIYYARPMTQHATKFYNSYTEFVPPSSIREYVGISTSTARPEPKYDVEEIEPDEEFHSQKSSVNNQHLFEELKSLPERLKHIKPSTGKKKASFFAGEELSTSQRRLSVQGERDDNALEFLEKLECVIISSYLDSFELGFERDMVNPWKVTDISGNIVYLIGESYGGPFRNCLEYNRPFRFNVHSLGGFAVLHFVRTCNVPMCCFGSRVLGNNVYITSSITHQKLGYIKQHCSGHSGVLIVWDAQGKALYDIEEPEDSRKRTLPWRSFQIKEIPSKQLIGTFVNRCARKSEADSYEMLSSSQYTLAFNAVIKPDKKAVLLGAAFCIIITYFEPGGPGGEYSDKWTLCTTNGICIIATVFIVLTIILENEKPSISAYWIREIIQCTEVAEMNTKGTDKDFIMHMFSPDGTLALKMLQRHKEMWKVETSGDMGDLKRYLERDQRLPSLTQRRTSEHAPEYEIIDDKPDAHVHVELSDGVILGTLWHSETAWVVHDRYLIPLYTLPEDPDPRHPTPNRHSSDVIYNFYSAGAEINTYTGSPLGKIETNVDLDECGAQVTNWVCIGIRFPDHFNVVDKALILGVALNQYCRIVPLTIQQEHKEVNPSSQKCFLIICTGVAVVIVVLGVLIVAGLAFTFYESQRTTEILRLFQFLTVLRRT</sequence>
<dbReference type="GO" id="GO:0005886">
    <property type="term" value="C:plasma membrane"/>
    <property type="evidence" value="ECO:0007669"/>
    <property type="project" value="TreeGrafter"/>
</dbReference>
<reference evidence="3" key="1">
    <citation type="submission" date="2021-06" db="EMBL/GenBank/DDBJ databases">
        <authorList>
            <person name="Hodson N. C."/>
            <person name="Mongue J. A."/>
            <person name="Jaron S. K."/>
        </authorList>
    </citation>
    <scope>NUCLEOTIDE SEQUENCE</scope>
</reference>
<organism evidence="3 4">
    <name type="scientific">Allacma fusca</name>
    <dbReference type="NCBI Taxonomy" id="39272"/>
    <lineage>
        <taxon>Eukaryota</taxon>
        <taxon>Metazoa</taxon>
        <taxon>Ecdysozoa</taxon>
        <taxon>Arthropoda</taxon>
        <taxon>Hexapoda</taxon>
        <taxon>Collembola</taxon>
        <taxon>Symphypleona</taxon>
        <taxon>Sminthuridae</taxon>
        <taxon>Allacma</taxon>
    </lineage>
</organism>
<dbReference type="PANTHER" id="PTHR23248">
    <property type="entry name" value="PHOSPHOLIPID SCRAMBLASE-RELATED"/>
    <property type="match status" value="1"/>
</dbReference>
<comment type="caution">
    <text evidence="3">The sequence shown here is derived from an EMBL/GenBank/DDBJ whole genome shotgun (WGS) entry which is preliminary data.</text>
</comment>
<keyword evidence="2" id="KW-1133">Transmembrane helix</keyword>
<dbReference type="PANTHER" id="PTHR23248:SF9">
    <property type="entry name" value="PHOSPHOLIPID SCRAMBLASE"/>
    <property type="match status" value="1"/>
</dbReference>
<evidence type="ECO:0000313" key="3">
    <source>
        <dbReference type="EMBL" id="CAG7832195.1"/>
    </source>
</evidence>
<name>A0A8J2LDV6_9HEXA</name>
<keyword evidence="2" id="KW-0472">Membrane</keyword>
<dbReference type="InterPro" id="IPR005552">
    <property type="entry name" value="Scramblase"/>
</dbReference>
<dbReference type="Proteomes" id="UP000708208">
    <property type="component" value="Unassembled WGS sequence"/>
</dbReference>
<protein>
    <submittedName>
        <fullName evidence="3">Uncharacterized protein</fullName>
    </submittedName>
</protein>
<feature type="transmembrane region" description="Helical" evidence="2">
    <location>
        <begin position="348"/>
        <end position="370"/>
    </location>
</feature>
<proteinExistence type="inferred from homology"/>